<keyword evidence="3" id="KW-1185">Reference proteome</keyword>
<gene>
    <name evidence="2" type="ORF">ACFS7Y_18240</name>
</gene>
<dbReference type="Proteomes" id="UP001597525">
    <property type="component" value="Unassembled WGS sequence"/>
</dbReference>
<proteinExistence type="predicted"/>
<reference evidence="3" key="1">
    <citation type="journal article" date="2019" name="Int. J. Syst. Evol. Microbiol.">
        <title>The Global Catalogue of Microorganisms (GCM) 10K type strain sequencing project: providing services to taxonomists for standard genome sequencing and annotation.</title>
        <authorList>
            <consortium name="The Broad Institute Genomics Platform"/>
            <consortium name="The Broad Institute Genome Sequencing Center for Infectious Disease"/>
            <person name="Wu L."/>
            <person name="Ma J."/>
        </authorList>
    </citation>
    <scope>NUCLEOTIDE SEQUENCE [LARGE SCALE GENOMIC DNA]</scope>
    <source>
        <strain evidence="3">KCTC 22814</strain>
    </source>
</reference>
<name>A0ABW6BMV1_9SPHI</name>
<keyword evidence="1" id="KW-0812">Transmembrane</keyword>
<evidence type="ECO:0000313" key="2">
    <source>
        <dbReference type="EMBL" id="MFD2969341.1"/>
    </source>
</evidence>
<comment type="caution">
    <text evidence="2">The sequence shown here is derived from an EMBL/GenBank/DDBJ whole genome shotgun (WGS) entry which is preliminary data.</text>
</comment>
<accession>A0ABW6BMV1</accession>
<protein>
    <submittedName>
        <fullName evidence="2">Uncharacterized protein</fullName>
    </submittedName>
</protein>
<feature type="transmembrane region" description="Helical" evidence="1">
    <location>
        <begin position="5"/>
        <end position="23"/>
    </location>
</feature>
<dbReference type="RefSeq" id="WP_380936603.1">
    <property type="nucleotide sequence ID" value="NZ_CP138332.1"/>
</dbReference>
<feature type="transmembrane region" description="Helical" evidence="1">
    <location>
        <begin position="29"/>
        <end position="49"/>
    </location>
</feature>
<keyword evidence="1" id="KW-1133">Transmembrane helix</keyword>
<keyword evidence="1" id="KW-0472">Membrane</keyword>
<organism evidence="2 3">
    <name type="scientific">Sphingobacterium bambusae</name>
    <dbReference type="NCBI Taxonomy" id="662858"/>
    <lineage>
        <taxon>Bacteria</taxon>
        <taxon>Pseudomonadati</taxon>
        <taxon>Bacteroidota</taxon>
        <taxon>Sphingobacteriia</taxon>
        <taxon>Sphingobacteriales</taxon>
        <taxon>Sphingobacteriaceae</taxon>
        <taxon>Sphingobacterium</taxon>
    </lineage>
</organism>
<evidence type="ECO:0000313" key="3">
    <source>
        <dbReference type="Proteomes" id="UP001597525"/>
    </source>
</evidence>
<evidence type="ECO:0000256" key="1">
    <source>
        <dbReference type="SAM" id="Phobius"/>
    </source>
</evidence>
<dbReference type="EMBL" id="JBHUPB010000012">
    <property type="protein sequence ID" value="MFD2969341.1"/>
    <property type="molecule type" value="Genomic_DNA"/>
</dbReference>
<sequence length="55" mass="6135">MGALIFRAIFIFAGVGLINLTYLNPILTYFGISVLPWNINIVLTAFGLFHRVCGY</sequence>